<feature type="non-terminal residue" evidence="2">
    <location>
        <position position="1"/>
    </location>
</feature>
<comment type="caution">
    <text evidence="2">The sequence shown here is derived from an EMBL/GenBank/DDBJ whole genome shotgun (WGS) entry which is preliminary data.</text>
</comment>
<reference evidence="2 3" key="1">
    <citation type="journal article" date="2019" name="Sci. Rep.">
        <title>A high-quality genome of Eragrostis curvula grass provides insights into Poaceae evolution and supports new strategies to enhance forage quality.</title>
        <authorList>
            <person name="Carballo J."/>
            <person name="Santos B.A.C.M."/>
            <person name="Zappacosta D."/>
            <person name="Garbus I."/>
            <person name="Selva J.P."/>
            <person name="Gallo C.A."/>
            <person name="Diaz A."/>
            <person name="Albertini E."/>
            <person name="Caccamo M."/>
            <person name="Echenique V."/>
        </authorList>
    </citation>
    <scope>NUCLEOTIDE SEQUENCE [LARGE SCALE GENOMIC DNA]</scope>
    <source>
        <strain evidence="3">cv. Victoria</strain>
        <tissue evidence="2">Leaf</tissue>
    </source>
</reference>
<dbReference type="InterPro" id="IPR036047">
    <property type="entry name" value="F-box-like_dom_sf"/>
</dbReference>
<dbReference type="PANTHER" id="PTHR32133">
    <property type="entry name" value="OS07G0120400 PROTEIN"/>
    <property type="match status" value="1"/>
</dbReference>
<evidence type="ECO:0000313" key="3">
    <source>
        <dbReference type="Proteomes" id="UP000324897"/>
    </source>
</evidence>
<dbReference type="SUPFAM" id="SSF81383">
    <property type="entry name" value="F-box domain"/>
    <property type="match status" value="1"/>
</dbReference>
<dbReference type="Pfam" id="PF12937">
    <property type="entry name" value="F-box-like"/>
    <property type="match status" value="1"/>
</dbReference>
<dbReference type="EMBL" id="RWGY01000029">
    <property type="protein sequence ID" value="TVU18071.1"/>
    <property type="molecule type" value="Genomic_DNA"/>
</dbReference>
<evidence type="ECO:0000313" key="2">
    <source>
        <dbReference type="EMBL" id="TVU18071.1"/>
    </source>
</evidence>
<dbReference type="Gramene" id="TVU18071">
    <property type="protein sequence ID" value="TVU18071"/>
    <property type="gene ID" value="EJB05_34140"/>
</dbReference>
<feature type="domain" description="F-box" evidence="1">
    <location>
        <begin position="23"/>
        <end position="50"/>
    </location>
</feature>
<keyword evidence="3" id="KW-1185">Reference proteome</keyword>
<gene>
    <name evidence="2" type="ORF">EJB05_34140</name>
</gene>
<dbReference type="AlphaFoldDB" id="A0A5J9U4N1"/>
<dbReference type="OrthoDB" id="588921at2759"/>
<evidence type="ECO:0000259" key="1">
    <source>
        <dbReference type="Pfam" id="PF12937"/>
    </source>
</evidence>
<accession>A0A5J9U4N1</accession>
<sequence length="375" mass="41850">MPPPELTDDLVGEFLLRIPLDDDPACLLRASLVCKRWRRILADPAFLRRRHRALHRTPSVLGFISNAKGSQPCRSRFVPIDPASRRPAARDFPYWLVLDCRHGRALFLVPSEGPVAGEDFVVWDSLTNEQYRLHRPLGGIPFNAAVYCSAAAEGCDHRDCHGGPFCVVLISSIWRSGECVTFARVYSSESGDWGEEMVVNHPQVCIDICPSPTTLVGDALYFHGDKGYAFEYQLGIQRLSVIDPPPRSMCKGSSIFHMSMEDGRLGFANVEKNPRLRLCLWSRETFSDGVEQWARGRAIELETLLPNCALPPPMLASGRRRYRKPIAKVADSIFVGTTTHDGAVYMAQLNSGRARKASDGCNYIFPYTSFCIPGM</sequence>
<dbReference type="InterPro" id="IPR001810">
    <property type="entry name" value="F-box_dom"/>
</dbReference>
<protein>
    <recommendedName>
        <fullName evidence="1">F-box domain-containing protein</fullName>
    </recommendedName>
</protein>
<name>A0A5J9U4N1_9POAL</name>
<dbReference type="PANTHER" id="PTHR32133:SF392">
    <property type="entry name" value="F-BOX DOMAIN-CONTAINING PROTEIN"/>
    <property type="match status" value="1"/>
</dbReference>
<dbReference type="Proteomes" id="UP000324897">
    <property type="component" value="Chromosome 7"/>
</dbReference>
<dbReference type="Gene3D" id="1.20.1280.50">
    <property type="match status" value="1"/>
</dbReference>
<organism evidence="2 3">
    <name type="scientific">Eragrostis curvula</name>
    <name type="common">weeping love grass</name>
    <dbReference type="NCBI Taxonomy" id="38414"/>
    <lineage>
        <taxon>Eukaryota</taxon>
        <taxon>Viridiplantae</taxon>
        <taxon>Streptophyta</taxon>
        <taxon>Embryophyta</taxon>
        <taxon>Tracheophyta</taxon>
        <taxon>Spermatophyta</taxon>
        <taxon>Magnoliopsida</taxon>
        <taxon>Liliopsida</taxon>
        <taxon>Poales</taxon>
        <taxon>Poaceae</taxon>
        <taxon>PACMAD clade</taxon>
        <taxon>Chloridoideae</taxon>
        <taxon>Eragrostideae</taxon>
        <taxon>Eragrostidinae</taxon>
        <taxon>Eragrostis</taxon>
    </lineage>
</organism>
<proteinExistence type="predicted"/>